<feature type="compositionally biased region" description="Acidic residues" evidence="11">
    <location>
        <begin position="119"/>
        <end position="128"/>
    </location>
</feature>
<feature type="compositionally biased region" description="Polar residues" evidence="11">
    <location>
        <begin position="21"/>
        <end position="33"/>
    </location>
</feature>
<feature type="compositionally biased region" description="Basic and acidic residues" evidence="11">
    <location>
        <begin position="38"/>
        <end position="56"/>
    </location>
</feature>
<feature type="region of interest" description="Disordered" evidence="11">
    <location>
        <begin position="405"/>
        <end position="427"/>
    </location>
</feature>
<proteinExistence type="inferred from homology"/>
<name>A0A1D1YT84_9ARAE</name>
<dbReference type="GO" id="GO:0006397">
    <property type="term" value="P:mRNA processing"/>
    <property type="evidence" value="ECO:0007669"/>
    <property type="project" value="UniProtKB-KW"/>
</dbReference>
<keyword evidence="6" id="KW-0747">Spliceosome</keyword>
<keyword evidence="7" id="KW-0508">mRNA splicing</keyword>
<feature type="region of interest" description="Disordered" evidence="11">
    <location>
        <begin position="266"/>
        <end position="287"/>
    </location>
</feature>
<evidence type="ECO:0000256" key="11">
    <source>
        <dbReference type="SAM" id="MobiDB-lite"/>
    </source>
</evidence>
<dbReference type="PANTHER" id="PTHR13445">
    <property type="entry name" value="TUMOR SUPPRESSING SUBTRANSFERABLE CANDIDATE 4 TSSC4"/>
    <property type="match status" value="1"/>
</dbReference>
<dbReference type="AlphaFoldDB" id="A0A1D1YT84"/>
<keyword evidence="4" id="KW-0963">Cytoplasm</keyword>
<feature type="region of interest" description="Disordered" evidence="11">
    <location>
        <begin position="21"/>
        <end position="56"/>
    </location>
</feature>
<comment type="similarity">
    <text evidence="3">Belongs to the TSSC4 family.</text>
</comment>
<evidence type="ECO:0000256" key="4">
    <source>
        <dbReference type="ARBA" id="ARBA00022490"/>
    </source>
</evidence>
<protein>
    <recommendedName>
        <fullName evidence="9">U5 small nuclear ribonucleoprotein TSSC4</fullName>
    </recommendedName>
</protein>
<dbReference type="GO" id="GO:0005681">
    <property type="term" value="C:spliceosomal complex"/>
    <property type="evidence" value="ECO:0007669"/>
    <property type="project" value="UniProtKB-KW"/>
</dbReference>
<feature type="compositionally biased region" description="Acidic residues" evidence="11">
    <location>
        <begin position="84"/>
        <end position="106"/>
    </location>
</feature>
<dbReference type="GO" id="GO:0008380">
    <property type="term" value="P:RNA splicing"/>
    <property type="evidence" value="ECO:0007669"/>
    <property type="project" value="UniProtKB-KW"/>
</dbReference>
<dbReference type="PANTHER" id="PTHR13445:SF3">
    <property type="entry name" value="U5 SMALL NUCLEAR RIBONUCLEOPROTEIN TSSC4"/>
    <property type="match status" value="1"/>
</dbReference>
<evidence type="ECO:0000256" key="10">
    <source>
        <dbReference type="ARBA" id="ARBA00045970"/>
    </source>
</evidence>
<dbReference type="GO" id="GO:0005737">
    <property type="term" value="C:cytoplasm"/>
    <property type="evidence" value="ECO:0007669"/>
    <property type="project" value="UniProtKB-SubCell"/>
</dbReference>
<evidence type="ECO:0000256" key="5">
    <source>
        <dbReference type="ARBA" id="ARBA00022664"/>
    </source>
</evidence>
<evidence type="ECO:0000256" key="6">
    <source>
        <dbReference type="ARBA" id="ARBA00022728"/>
    </source>
</evidence>
<evidence type="ECO:0000256" key="3">
    <source>
        <dbReference type="ARBA" id="ARBA00010362"/>
    </source>
</evidence>
<gene>
    <name evidence="12" type="primary">TSSC4_0</name>
    <name evidence="12" type="ORF">g.82076</name>
</gene>
<sequence length="427" mass="48435">MDDSFKVRVERLFGSRLFESVPTSSFPDSSWSVTDDEVERKEWNRERGGAFPDRDEMPCASDFDECFAKTAGRSGVSKKRRLEDDIDDLDDGDEGAEEDGDDAEEEREVRSSIGLDPTLDYEEEEDEFDRAAFGREDASERVYMRDVKDHGPFMNYHTIIEDSSEEVHFDRDPRADHLAANARLKEDKDVGGSLQFDSTPNDVVPKIKITESDMNLKPILKRKGNQVDSRPKKHVRFGPGCKDHCSEQLSDFQDLSTVPNLTESAISVESRSLPPEESPNVPDYIRNPSKYVRYSFDPNDGIDDTSNRRAFDDFWRMVRTSKSEPVQPDDITEPPKSVIFTPRKRASEAVPTDDSWQDGREDTCKEPLKESLHAAIRSVGIAVAEAPESETCAMEEDSMDISVEKAVGSQRSYRQYRPRTHTDDSAC</sequence>
<evidence type="ECO:0000256" key="9">
    <source>
        <dbReference type="ARBA" id="ARBA00035304"/>
    </source>
</evidence>
<evidence type="ECO:0000256" key="7">
    <source>
        <dbReference type="ARBA" id="ARBA00023187"/>
    </source>
</evidence>
<keyword evidence="8" id="KW-0539">Nucleus</keyword>
<feature type="region of interest" description="Disordered" evidence="11">
    <location>
        <begin position="323"/>
        <end position="362"/>
    </location>
</feature>
<feature type="region of interest" description="Disordered" evidence="11">
    <location>
        <begin position="72"/>
        <end position="135"/>
    </location>
</feature>
<reference evidence="12" key="1">
    <citation type="submission" date="2015-07" db="EMBL/GenBank/DDBJ databases">
        <title>Transcriptome Assembly of Anthurium amnicola.</title>
        <authorList>
            <person name="Suzuki J."/>
        </authorList>
    </citation>
    <scope>NUCLEOTIDE SEQUENCE</scope>
</reference>
<comment type="subcellular location">
    <subcellularLocation>
        <location evidence="2">Cytoplasm</location>
    </subcellularLocation>
    <subcellularLocation>
        <location evidence="1">Nucleus</location>
    </subcellularLocation>
</comment>
<accession>A0A1D1YT84</accession>
<evidence type="ECO:0000256" key="2">
    <source>
        <dbReference type="ARBA" id="ARBA00004496"/>
    </source>
</evidence>
<keyword evidence="5" id="KW-0507">mRNA processing</keyword>
<dbReference type="InterPro" id="IPR029338">
    <property type="entry name" value="TSSC4"/>
</dbReference>
<comment type="function">
    <text evidence="10">Protein associated with the U5 snRNP, during its maturation and its post-splicing recycling and which is required for spliceosomal tri-snRNP complex assembly in the nucleus. Has a molecular sequestering activity and transiently hinders SNRNP200 binding sites for constitutive splicing factors that intervene later during the assembly of the spliceosome and splicing. Together with its molecular sequestering activity, may also function as a molecular adapter and placeholder, coordinating the assembly of the U5 snRNP and its association with the U4/U6 di-snRNP.</text>
</comment>
<dbReference type="EMBL" id="GDJX01010112">
    <property type="protein sequence ID" value="JAT57824.1"/>
    <property type="molecule type" value="Transcribed_RNA"/>
</dbReference>
<evidence type="ECO:0000313" key="12">
    <source>
        <dbReference type="EMBL" id="JAT57824.1"/>
    </source>
</evidence>
<evidence type="ECO:0000256" key="1">
    <source>
        <dbReference type="ARBA" id="ARBA00004123"/>
    </source>
</evidence>
<evidence type="ECO:0000256" key="8">
    <source>
        <dbReference type="ARBA" id="ARBA00023242"/>
    </source>
</evidence>
<organism evidence="12">
    <name type="scientific">Anthurium amnicola</name>
    <dbReference type="NCBI Taxonomy" id="1678845"/>
    <lineage>
        <taxon>Eukaryota</taxon>
        <taxon>Viridiplantae</taxon>
        <taxon>Streptophyta</taxon>
        <taxon>Embryophyta</taxon>
        <taxon>Tracheophyta</taxon>
        <taxon>Spermatophyta</taxon>
        <taxon>Magnoliopsida</taxon>
        <taxon>Liliopsida</taxon>
        <taxon>Araceae</taxon>
        <taxon>Pothoideae</taxon>
        <taxon>Potheae</taxon>
        <taxon>Anthurium</taxon>
    </lineage>
</organism>